<feature type="region of interest" description="Disordered" evidence="1">
    <location>
        <begin position="1"/>
        <end position="22"/>
    </location>
</feature>
<evidence type="ECO:0000313" key="2">
    <source>
        <dbReference type="EMBL" id="GFD48304.1"/>
    </source>
</evidence>
<gene>
    <name evidence="2" type="ORF">Tci_920273</name>
</gene>
<proteinExistence type="predicted"/>
<sequence length="67" mass="7133">PRCRAARTAPPGGRRWPHRWLSRPRGRRGWPAAPALLGAPAAAGPQGRDLLYRVVGKSRAGPESASA</sequence>
<protein>
    <submittedName>
        <fullName evidence="2">Uncharacterized protein</fullName>
    </submittedName>
</protein>
<comment type="caution">
    <text evidence="2">The sequence shown here is derived from an EMBL/GenBank/DDBJ whole genome shotgun (WGS) entry which is preliminary data.</text>
</comment>
<dbReference type="EMBL" id="BKCJ011719373">
    <property type="protein sequence ID" value="GFD48304.1"/>
    <property type="molecule type" value="Genomic_DNA"/>
</dbReference>
<feature type="non-terminal residue" evidence="2">
    <location>
        <position position="1"/>
    </location>
</feature>
<evidence type="ECO:0000256" key="1">
    <source>
        <dbReference type="SAM" id="MobiDB-lite"/>
    </source>
</evidence>
<reference evidence="2" key="1">
    <citation type="journal article" date="2019" name="Sci. Rep.">
        <title>Draft genome of Tanacetum cinerariifolium, the natural source of mosquito coil.</title>
        <authorList>
            <person name="Yamashiro T."/>
            <person name="Shiraishi A."/>
            <person name="Satake H."/>
            <person name="Nakayama K."/>
        </authorList>
    </citation>
    <scope>NUCLEOTIDE SEQUENCE</scope>
</reference>
<feature type="compositionally biased region" description="Low complexity" evidence="1">
    <location>
        <begin position="1"/>
        <end position="14"/>
    </location>
</feature>
<name>A0A699WUY7_TANCI</name>
<accession>A0A699WUY7</accession>
<dbReference type="AlphaFoldDB" id="A0A699WUY7"/>
<organism evidence="2">
    <name type="scientific">Tanacetum cinerariifolium</name>
    <name type="common">Dalmatian daisy</name>
    <name type="synonym">Chrysanthemum cinerariifolium</name>
    <dbReference type="NCBI Taxonomy" id="118510"/>
    <lineage>
        <taxon>Eukaryota</taxon>
        <taxon>Viridiplantae</taxon>
        <taxon>Streptophyta</taxon>
        <taxon>Embryophyta</taxon>
        <taxon>Tracheophyta</taxon>
        <taxon>Spermatophyta</taxon>
        <taxon>Magnoliopsida</taxon>
        <taxon>eudicotyledons</taxon>
        <taxon>Gunneridae</taxon>
        <taxon>Pentapetalae</taxon>
        <taxon>asterids</taxon>
        <taxon>campanulids</taxon>
        <taxon>Asterales</taxon>
        <taxon>Asteraceae</taxon>
        <taxon>Asteroideae</taxon>
        <taxon>Anthemideae</taxon>
        <taxon>Anthemidinae</taxon>
        <taxon>Tanacetum</taxon>
    </lineage>
</organism>